<dbReference type="Pfam" id="PF13426">
    <property type="entry name" value="PAS_9"/>
    <property type="match status" value="1"/>
</dbReference>
<dbReference type="EC" id="2.7.13.3" evidence="2"/>
<dbReference type="OrthoDB" id="1931120at2"/>
<keyword evidence="3" id="KW-0597">Phosphoprotein</keyword>
<feature type="domain" description="Histidine kinase" evidence="10">
    <location>
        <begin position="602"/>
        <end position="832"/>
    </location>
</feature>
<dbReference type="GO" id="GO:0005524">
    <property type="term" value="F:ATP binding"/>
    <property type="evidence" value="ECO:0007669"/>
    <property type="project" value="UniProtKB-KW"/>
</dbReference>
<keyword evidence="7" id="KW-0067">ATP-binding</keyword>
<feature type="domain" description="PAC" evidence="12">
    <location>
        <begin position="400"/>
        <end position="452"/>
    </location>
</feature>
<evidence type="ECO:0000256" key="3">
    <source>
        <dbReference type="ARBA" id="ARBA00022553"/>
    </source>
</evidence>
<dbReference type="PROSITE" id="PS50112">
    <property type="entry name" value="PAS"/>
    <property type="match status" value="1"/>
</dbReference>
<comment type="caution">
    <text evidence="13">The sequence shown here is derived from an EMBL/GenBank/DDBJ whole genome shotgun (WGS) entry which is preliminary data.</text>
</comment>
<dbReference type="PANTHER" id="PTHR43065:SF10">
    <property type="entry name" value="PEROXIDE STRESS-ACTIVATED HISTIDINE KINASE MAK3"/>
    <property type="match status" value="1"/>
</dbReference>
<dbReference type="PANTHER" id="PTHR43065">
    <property type="entry name" value="SENSOR HISTIDINE KINASE"/>
    <property type="match status" value="1"/>
</dbReference>
<dbReference type="PROSITE" id="PS50113">
    <property type="entry name" value="PAC"/>
    <property type="match status" value="1"/>
</dbReference>
<dbReference type="CDD" id="cd00130">
    <property type="entry name" value="PAS"/>
    <property type="match status" value="1"/>
</dbReference>
<dbReference type="SMART" id="SM00387">
    <property type="entry name" value="HATPase_c"/>
    <property type="match status" value="1"/>
</dbReference>
<dbReference type="InterPro" id="IPR036890">
    <property type="entry name" value="HATPase_C_sf"/>
</dbReference>
<dbReference type="Pfam" id="PF13188">
    <property type="entry name" value="PAS_8"/>
    <property type="match status" value="1"/>
</dbReference>
<dbReference type="GO" id="GO:0000155">
    <property type="term" value="F:phosphorelay sensor kinase activity"/>
    <property type="evidence" value="ECO:0007669"/>
    <property type="project" value="InterPro"/>
</dbReference>
<dbReference type="Gene3D" id="3.30.565.10">
    <property type="entry name" value="Histidine kinase-like ATPase, C-terminal domain"/>
    <property type="match status" value="1"/>
</dbReference>
<keyword evidence="6 13" id="KW-0418">Kinase</keyword>
<evidence type="ECO:0000256" key="7">
    <source>
        <dbReference type="ARBA" id="ARBA00022840"/>
    </source>
</evidence>
<dbReference type="InterPro" id="IPR036097">
    <property type="entry name" value="HisK_dim/P_sf"/>
</dbReference>
<organism evidence="13 14">
    <name type="scientific">Polynucleobacter cosmopolitanus</name>
    <dbReference type="NCBI Taxonomy" id="351345"/>
    <lineage>
        <taxon>Bacteria</taxon>
        <taxon>Pseudomonadati</taxon>
        <taxon>Pseudomonadota</taxon>
        <taxon>Betaproteobacteria</taxon>
        <taxon>Burkholderiales</taxon>
        <taxon>Burkholderiaceae</taxon>
        <taxon>Polynucleobacter</taxon>
    </lineage>
</organism>
<dbReference type="NCBIfam" id="TIGR00229">
    <property type="entry name" value="sensory_box"/>
    <property type="match status" value="2"/>
</dbReference>
<dbReference type="RefSeq" id="WP_089516603.1">
    <property type="nucleotide sequence ID" value="NZ_NJGG01000003.1"/>
</dbReference>
<dbReference type="InterPro" id="IPR005467">
    <property type="entry name" value="His_kinase_dom"/>
</dbReference>
<evidence type="ECO:0000256" key="8">
    <source>
        <dbReference type="ARBA" id="ARBA00023012"/>
    </source>
</evidence>
<evidence type="ECO:0000259" key="11">
    <source>
        <dbReference type="PROSITE" id="PS50112"/>
    </source>
</evidence>
<dbReference type="InterPro" id="IPR000014">
    <property type="entry name" value="PAS"/>
</dbReference>
<dbReference type="SUPFAM" id="SSF55874">
    <property type="entry name" value="ATPase domain of HSP90 chaperone/DNA topoisomerase II/histidine kinase"/>
    <property type="match status" value="1"/>
</dbReference>
<feature type="domain" description="PAS" evidence="11">
    <location>
        <begin position="324"/>
        <end position="396"/>
    </location>
</feature>
<dbReference type="InterPro" id="IPR000700">
    <property type="entry name" value="PAS-assoc_C"/>
</dbReference>
<keyword evidence="5" id="KW-0547">Nucleotide-binding</keyword>
<evidence type="ECO:0000259" key="10">
    <source>
        <dbReference type="PROSITE" id="PS50109"/>
    </source>
</evidence>
<dbReference type="Pfam" id="PF00512">
    <property type="entry name" value="HisKA"/>
    <property type="match status" value="1"/>
</dbReference>
<protein>
    <recommendedName>
        <fullName evidence="2">histidine kinase</fullName>
        <ecNumber evidence="2">2.7.13.3</ecNumber>
    </recommendedName>
</protein>
<comment type="catalytic activity">
    <reaction evidence="1">
        <text>ATP + protein L-histidine = ADP + protein N-phospho-L-histidine.</text>
        <dbReference type="EC" id="2.7.13.3"/>
    </reaction>
</comment>
<dbReference type="AlphaFoldDB" id="A0A229FSA1"/>
<keyword evidence="4" id="KW-0808">Transferase</keyword>
<keyword evidence="9" id="KW-1133">Transmembrane helix</keyword>
<proteinExistence type="predicted"/>
<dbReference type="SUPFAM" id="SSF47384">
    <property type="entry name" value="Homodimeric domain of signal transducing histidine kinase"/>
    <property type="match status" value="1"/>
</dbReference>
<evidence type="ECO:0000256" key="1">
    <source>
        <dbReference type="ARBA" id="ARBA00000085"/>
    </source>
</evidence>
<keyword evidence="9" id="KW-0812">Transmembrane</keyword>
<evidence type="ECO:0000256" key="4">
    <source>
        <dbReference type="ARBA" id="ARBA00022679"/>
    </source>
</evidence>
<dbReference type="InterPro" id="IPR003661">
    <property type="entry name" value="HisK_dim/P_dom"/>
</dbReference>
<accession>A0A229FSA1</accession>
<keyword evidence="14" id="KW-1185">Reference proteome</keyword>
<name>A0A229FSA1_9BURK</name>
<dbReference type="SMART" id="SM00091">
    <property type="entry name" value="PAS"/>
    <property type="match status" value="2"/>
</dbReference>
<sequence>MKKVIHQYLGQAIKKYRSKALKQRARSYTFLYTPILAIVLFTCAMGLILWTLNYQDKNQQQYTLYRESAFAKQRILLRFAANEDAILELSREISNSASKAQYPESFLKLSTKLIQDSPEILQLRWLDSRQNRIATLPNNPSYSKWSDRTSIKSVLDTELNVIFSEAAESNKATYGRMLGFHPAENETSNTDRQYVFWHVTPIIQNGAVTGGIATLYSGKRILQHMVPSELNGLYRFALVDSSGKELVSSNPKRSSSRSLEHNVTLDKTPIPLTLHVSTYPPPTNLTYRTLLWLVIGLSSFVLWSLWSVWKQTSKRYSIQKDLQTETNFRRAMEESITIGLRAHDMQGKITYVNPAFCEMTGWTRHELVGMSPPFPYWSSELVPDLTQKMAVALKGNSPKAGFEAILQKKNGVKINSRTFVSPLIDEKGEQSGWISSIVDITEPIKARQELALAQERFTTVLESLDAAVSVISLQSGELLFANKYYRETFGNTTKAHLDLAGHEINPEDVGALDIDSVDGFAGLPASALTPTQSDFREIQINQTKLWYEVRRRYISWVDGHLAQLMIATDITARKKVEDQTREQEEKLQFSSRLTTMGEMASSLAHELNQPLAAISNYCTGIANRLKSQQNIDIEKDILPAIEKATKQAHRAGTIIQRIRGFVKRSQPQSVLVNVATIIEDSVGLAEIEAQRYGVQISISFADNLPKVFLDPILIQQVLVNLLKNAIDAIKNIPVKVNSSKLIKLGVDIDNSVSPAMLRIRVMDQGPGIPEDALERLYEPFFSTKHDGMGMGLNICRSIIESHHGRLWAENNAPEKDQPGIGCTFTILLPLDK</sequence>
<evidence type="ECO:0000256" key="5">
    <source>
        <dbReference type="ARBA" id="ARBA00022741"/>
    </source>
</evidence>
<feature type="transmembrane region" description="Helical" evidence="9">
    <location>
        <begin position="29"/>
        <end position="52"/>
    </location>
</feature>
<gene>
    <name evidence="13" type="ORF">AOC33_08620</name>
</gene>
<keyword evidence="9" id="KW-0472">Membrane</keyword>
<dbReference type="Pfam" id="PF02518">
    <property type="entry name" value="HATPase_c"/>
    <property type="match status" value="1"/>
</dbReference>
<dbReference type="PRINTS" id="PR00344">
    <property type="entry name" value="BCTRLSENSOR"/>
</dbReference>
<dbReference type="Gene3D" id="1.10.287.130">
    <property type="match status" value="1"/>
</dbReference>
<dbReference type="CDD" id="cd00082">
    <property type="entry name" value="HisKA"/>
    <property type="match status" value="1"/>
</dbReference>
<reference evidence="13 14" key="1">
    <citation type="submission" date="2017-06" db="EMBL/GenBank/DDBJ databases">
        <title>Reclassification of a Polynucleobacter cosmopolitanus strain isolated from tropical Lake Victoria as Polynucleobacter victoriensis comb. nov.</title>
        <authorList>
            <person name="Hahn M.W."/>
        </authorList>
    </citation>
    <scope>NUCLEOTIDE SEQUENCE [LARGE SCALE GENOMIC DNA]</scope>
    <source>
        <strain evidence="13 14">MWH-MoIso2</strain>
    </source>
</reference>
<evidence type="ECO:0000256" key="6">
    <source>
        <dbReference type="ARBA" id="ARBA00022777"/>
    </source>
</evidence>
<dbReference type="Gene3D" id="3.30.450.20">
    <property type="entry name" value="PAS domain"/>
    <property type="match status" value="2"/>
</dbReference>
<dbReference type="SMART" id="SM00388">
    <property type="entry name" value="HisKA"/>
    <property type="match status" value="1"/>
</dbReference>
<dbReference type="InterPro" id="IPR004358">
    <property type="entry name" value="Sig_transdc_His_kin-like_C"/>
</dbReference>
<evidence type="ECO:0000313" key="13">
    <source>
        <dbReference type="EMBL" id="OXL14560.1"/>
    </source>
</evidence>
<evidence type="ECO:0000256" key="2">
    <source>
        <dbReference type="ARBA" id="ARBA00012438"/>
    </source>
</evidence>
<dbReference type="PROSITE" id="PS50109">
    <property type="entry name" value="HIS_KIN"/>
    <property type="match status" value="1"/>
</dbReference>
<dbReference type="Proteomes" id="UP000215188">
    <property type="component" value="Unassembled WGS sequence"/>
</dbReference>
<keyword evidence="8" id="KW-0902">Two-component regulatory system</keyword>
<dbReference type="InterPro" id="IPR003594">
    <property type="entry name" value="HATPase_dom"/>
</dbReference>
<dbReference type="InterPro" id="IPR035965">
    <property type="entry name" value="PAS-like_dom_sf"/>
</dbReference>
<dbReference type="SUPFAM" id="SSF55785">
    <property type="entry name" value="PYP-like sensor domain (PAS domain)"/>
    <property type="match status" value="2"/>
</dbReference>
<evidence type="ECO:0000313" key="14">
    <source>
        <dbReference type="Proteomes" id="UP000215188"/>
    </source>
</evidence>
<evidence type="ECO:0000256" key="9">
    <source>
        <dbReference type="SAM" id="Phobius"/>
    </source>
</evidence>
<evidence type="ECO:0000259" key="12">
    <source>
        <dbReference type="PROSITE" id="PS50113"/>
    </source>
</evidence>
<dbReference type="EMBL" id="NJGG01000003">
    <property type="protein sequence ID" value="OXL14560.1"/>
    <property type="molecule type" value="Genomic_DNA"/>
</dbReference>